<dbReference type="EMBL" id="CP042476">
    <property type="protein sequence ID" value="QED37512.1"/>
    <property type="molecule type" value="Genomic_DNA"/>
</dbReference>
<name>A0A5B8YHU8_9FLAO</name>
<proteinExistence type="predicted"/>
<evidence type="ECO:0008006" key="3">
    <source>
        <dbReference type="Google" id="ProtNLM"/>
    </source>
</evidence>
<dbReference type="AlphaFoldDB" id="A0A5B8YHU8"/>
<reference evidence="1 2" key="1">
    <citation type="submission" date="2019-08" db="EMBL/GenBank/DDBJ databases">
        <title>Antarcticibacterium arcticum sp. nov., a bacterium isolated from marine sediment of the Canadian Beaufort Sea.</title>
        <authorList>
            <person name="Lee Y.M."/>
            <person name="Baek K."/>
            <person name="Lee D.-H."/>
            <person name="Shin S.C."/>
            <person name="Jin Y.K."/>
            <person name="Park Y."/>
        </authorList>
    </citation>
    <scope>NUCLEOTIDE SEQUENCE [LARGE SCALE GENOMIC DNA]</scope>
    <source>
        <strain evidence="1 2">PAMC 28998</strain>
    </source>
</reference>
<keyword evidence="2" id="KW-1185">Reference proteome</keyword>
<organism evidence="1 2">
    <name type="scientific">Antarcticibacterium arcticum</name>
    <dbReference type="NCBI Taxonomy" id="2585771"/>
    <lineage>
        <taxon>Bacteria</taxon>
        <taxon>Pseudomonadati</taxon>
        <taxon>Bacteroidota</taxon>
        <taxon>Flavobacteriia</taxon>
        <taxon>Flavobacteriales</taxon>
        <taxon>Flavobacteriaceae</taxon>
        <taxon>Antarcticibacterium</taxon>
    </lineage>
</organism>
<gene>
    <name evidence="1" type="ORF">FK178_07150</name>
</gene>
<dbReference type="Proteomes" id="UP000321954">
    <property type="component" value="Chromosome"/>
</dbReference>
<dbReference type="Pfam" id="PF22000">
    <property type="entry name" value="DUF6929"/>
    <property type="match status" value="1"/>
</dbReference>
<dbReference type="KEGG" id="anp:FK178_07150"/>
<dbReference type="RefSeq" id="WP_146832780.1">
    <property type="nucleotide sequence ID" value="NZ_CP042476.1"/>
</dbReference>
<sequence length="319" mass="35459">MIKKQTLTLLFATLLLFIYGCKKKEMHIKITVQKELTGIASASGIEVIGNSIYVIGDNSPFLFRLNRKMEIQEKINLFPSNNMGDSIIEKMQKPDLEALTLSEEENLKLYAFGSGSKSPERDILIELIPGKPHLVNKYDLTGFYNNLRLQANLSPEKLNIEAAGIFNGKLYLFNRGENLIIRYSMEDFRSFLEGKMEVPVAEIFQINLPAINGIPAGFSGATFNRGNESILFTATVEDTSNWIDDGEVLGSFLGIIPLKDLKNGLQPQNVVIGENAVHYPLKVESVAVIPPYTESKANIILVSDSDGGISEFLEAEVFF</sequence>
<accession>A0A5B8YHU8</accession>
<dbReference type="OrthoDB" id="6710009at2"/>
<evidence type="ECO:0000313" key="1">
    <source>
        <dbReference type="EMBL" id="QED37512.1"/>
    </source>
</evidence>
<dbReference type="InterPro" id="IPR053851">
    <property type="entry name" value="DUF6929"/>
</dbReference>
<protein>
    <recommendedName>
        <fullName evidence="3">DUF4221 domain-containing protein</fullName>
    </recommendedName>
</protein>
<dbReference type="PROSITE" id="PS51257">
    <property type="entry name" value="PROKAR_LIPOPROTEIN"/>
    <property type="match status" value="1"/>
</dbReference>
<evidence type="ECO:0000313" key="2">
    <source>
        <dbReference type="Proteomes" id="UP000321954"/>
    </source>
</evidence>